<name>A0A0G3G3A6_9GAMM</name>
<reference evidence="4 5" key="1">
    <citation type="submission" date="2015-04" db="EMBL/GenBank/DDBJ databases">
        <title>Complete Sequence for the Genome of the Thioalkalivibrio versutus D301.</title>
        <authorList>
            <person name="Mu T."/>
            <person name="Zhou J."/>
            <person name="Xu X."/>
        </authorList>
    </citation>
    <scope>NUCLEOTIDE SEQUENCE [LARGE SCALE GENOMIC DNA]</scope>
    <source>
        <strain evidence="4 5">D301</strain>
    </source>
</reference>
<keyword evidence="2" id="KW-0521">NADP</keyword>
<accession>A0A0G3G3A6</accession>
<organism evidence="4 5">
    <name type="scientific">Thioalkalivibrio versutus</name>
    <dbReference type="NCBI Taxonomy" id="106634"/>
    <lineage>
        <taxon>Bacteria</taxon>
        <taxon>Pseudomonadati</taxon>
        <taxon>Pseudomonadota</taxon>
        <taxon>Gammaproteobacteria</taxon>
        <taxon>Chromatiales</taxon>
        <taxon>Ectothiorhodospiraceae</taxon>
        <taxon>Thioalkalivibrio</taxon>
    </lineage>
</organism>
<dbReference type="OrthoDB" id="2313602at2"/>
<dbReference type="InterPro" id="IPR050765">
    <property type="entry name" value="Riboflavin_Biosynth_HTPR"/>
</dbReference>
<evidence type="ECO:0000313" key="4">
    <source>
        <dbReference type="EMBL" id="AKJ94894.1"/>
    </source>
</evidence>
<dbReference type="EMBL" id="CP011367">
    <property type="protein sequence ID" value="AKJ94894.1"/>
    <property type="molecule type" value="Genomic_DNA"/>
</dbReference>
<evidence type="ECO:0000256" key="3">
    <source>
        <dbReference type="ARBA" id="ARBA00023002"/>
    </source>
</evidence>
<sequence length="261" mass="28150">MTAYPVTEEQAWRWLLAQRADPGCCPLPGPLAPGAHELLDLYGPIVEAPSITVAQLGQSLDGRIATASGKSHYVTGPEDIERLHRLRALVDAVIVGAGTVVADDPRLTVRKTEGPNPVRVILDPDGRIPADAHVFRNAEVRTIVLHAAGYGPCGLPEHVECLEMPTGADDRFDPARIRGQLAEMGLHRLLVEGGGQTVSRFLEADTLDRLHLTIAPMLIGSGRPGVTLPEIDSLDQALRPPCRIFRLGGDTLFDLDLRSKP</sequence>
<dbReference type="PATRIC" id="fig|106634.4.peg.1172"/>
<dbReference type="RefSeq" id="WP_018145809.1">
    <property type="nucleotide sequence ID" value="NZ_CP011367.1"/>
</dbReference>
<gene>
    <name evidence="4" type="ORF">TVD_05750</name>
</gene>
<dbReference type="PANTHER" id="PTHR38011">
    <property type="entry name" value="DIHYDROFOLATE REDUCTASE FAMILY PROTEIN (AFU_ORTHOLOGUE AFUA_8G06820)"/>
    <property type="match status" value="1"/>
</dbReference>
<dbReference type="STRING" id="106634.TVD_05750"/>
<dbReference type="PANTHER" id="PTHR38011:SF7">
    <property type="entry name" value="2,5-DIAMINO-6-RIBOSYLAMINO-4(3H)-PYRIMIDINONE 5'-PHOSPHATE REDUCTASE"/>
    <property type="match status" value="1"/>
</dbReference>
<dbReference type="GO" id="GO:0008703">
    <property type="term" value="F:5-amino-6-(5-phosphoribosylamino)uracil reductase activity"/>
    <property type="evidence" value="ECO:0007669"/>
    <property type="project" value="InterPro"/>
</dbReference>
<evidence type="ECO:0000256" key="2">
    <source>
        <dbReference type="ARBA" id="ARBA00022857"/>
    </source>
</evidence>
<evidence type="ECO:0000313" key="5">
    <source>
        <dbReference type="Proteomes" id="UP000064201"/>
    </source>
</evidence>
<comment type="pathway">
    <text evidence="1">Cofactor biosynthesis; riboflavin biosynthesis.</text>
</comment>
<dbReference type="KEGG" id="tvr:TVD_05750"/>
<dbReference type="Pfam" id="PF01872">
    <property type="entry name" value="RibD_C"/>
    <property type="match status" value="1"/>
</dbReference>
<dbReference type="Proteomes" id="UP000064201">
    <property type="component" value="Chromosome"/>
</dbReference>
<dbReference type="SUPFAM" id="SSF53597">
    <property type="entry name" value="Dihydrofolate reductase-like"/>
    <property type="match status" value="1"/>
</dbReference>
<dbReference type="GO" id="GO:0009231">
    <property type="term" value="P:riboflavin biosynthetic process"/>
    <property type="evidence" value="ECO:0007669"/>
    <property type="project" value="InterPro"/>
</dbReference>
<keyword evidence="5" id="KW-1185">Reference proteome</keyword>
<dbReference type="Gene3D" id="3.40.430.10">
    <property type="entry name" value="Dihydrofolate Reductase, subunit A"/>
    <property type="match status" value="1"/>
</dbReference>
<evidence type="ECO:0000256" key="1">
    <source>
        <dbReference type="ARBA" id="ARBA00005104"/>
    </source>
</evidence>
<keyword evidence="3" id="KW-0560">Oxidoreductase</keyword>
<proteinExistence type="predicted"/>
<dbReference type="AlphaFoldDB" id="A0A0G3G3A6"/>
<dbReference type="InterPro" id="IPR002734">
    <property type="entry name" value="RibDG_C"/>
</dbReference>
<dbReference type="InterPro" id="IPR024072">
    <property type="entry name" value="DHFR-like_dom_sf"/>
</dbReference>
<protein>
    <submittedName>
        <fullName evidence="4">5-amino-6-(5-phosphoribosylamino)uracil reductase</fullName>
    </submittedName>
</protein>